<dbReference type="PRINTS" id="PR01950">
    <property type="entry name" value="LANCSUPER"/>
</dbReference>
<protein>
    <submittedName>
        <fullName evidence="3">Type 2 lantipeptide synthetase LanM family protein</fullName>
    </submittedName>
</protein>
<dbReference type="CDD" id="cd04792">
    <property type="entry name" value="LanM-like"/>
    <property type="match status" value="1"/>
</dbReference>
<dbReference type="RefSeq" id="WP_207271072.1">
    <property type="nucleotide sequence ID" value="NZ_CP071463.1"/>
</dbReference>
<feature type="domain" description="Lantibiotic biosynthesis protein dehydration" evidence="2">
    <location>
        <begin position="224"/>
        <end position="612"/>
    </location>
</feature>
<sequence length="1080" mass="120077">MSKIFSETEQRRIAAQSRTLLERLSDPDAFEYDIDDATADDLVEAWRERYPDDESFHRRLDREEFSQDELRRAACVDTLAEGEEIPAWVDRLDALAAAIESHSPDEFPENLIPNPEQWVHNEREKPFGALSAVVAEYAREQLGDVALEVLSDDTIGIMQEWFRVRFETRFSRILYVEFKTYVAAHDQALARADPDEFSERPTTYYDQFIEALFSGAFPSLCLEYPVFARLLTTQIRQWDEHLEEFSRRLQADRELLAERFTEDGDLGDVVEIYSLADDTHGDGRAIMRVEFESGVTVAYKPRSVGAGAAFYDTLADLDEQLPVTMGIEPTYVRRDGYGWMEWIERRDCRTERDVERYYRRAGALSCLTYFFEFTDCHLENLVSAGSTPALVDAETIFHPYIGPDRSPMPTGVQRFVRNNVLLSLLLPYEIGGSMAELGGGDTSALMAGIGISDDDATLTHVSSPHITAVNTDVMAVERDHPAIDRSDNVPKVDGRGRPPDEYVTAVTTGFEETYRSILELRDSGALFDEIELFDRFSGVENRIVYRPTQVYATLLQKLCSRASLSDGFRFGVAMEELAVPFCDGTVSGDVPWKLYDSERVELRRLDPPRFTSETDRTEIEFGGEPTGVDAGTSGISRSRDRIESASIADMNTQLELIRGALGAKPDPSPDLGGAIRPDESSIDETSLRSEAAALFERIRRLGSSRESEELNWTWIESIDTTDRLTIHPFDETLHVGTGGVALLSASLYQLTGEDRYATVARDVIEPTLRSVRSAQVTPSMSKHGGVTGIGSVIYGIATVGAMLGDEATLRTGVQAARSIGTDAVGPDTQYDVAGGAAGTILGLLALDERYESDELVSIATECGDELLANRSESEGGYRVWHTIDECPPLTGFLHGASGIAYSLTRLYEATGDEAYLSAAIEAVEFEAQQYSERASNWRDRRPWVDDEFTDRWSYGRTGIGLSRLGMRAATDHELVERDLSRALDGIDADELLPVDDLADGNCGRVEFLNATARRTERRVETPETALEGCLARKATNGTFRTSDEQTYLANPSFLGGLAGISYTLLRVVESESLPCVLLFE</sequence>
<dbReference type="GeneID" id="63182777"/>
<dbReference type="NCBIfam" id="TIGR03897">
    <property type="entry name" value="lanti_2_LanM"/>
    <property type="match status" value="1"/>
</dbReference>
<dbReference type="KEGG" id="hlo:J0X27_03495"/>
<dbReference type="AlphaFoldDB" id="A0A8A2UBP3"/>
<reference evidence="3 4" key="1">
    <citation type="journal article" date="2006" name="Int. J. Syst. Evol. Microbiol.">
        <title>Haloterrigena longa sp. nov. and Haloterrigena limicola sp. nov., extremely halophilic archaea isolated from a salt lake.</title>
        <authorList>
            <person name="Cui H.L."/>
            <person name="Tohty D."/>
            <person name="Zhou P.J."/>
            <person name="Liu S.J."/>
        </authorList>
    </citation>
    <scope>NUCLEOTIDE SEQUENCE [LARGE SCALE GENOMIC DNA]</scope>
    <source>
        <strain evidence="3 4">ABH32</strain>
    </source>
</reference>
<dbReference type="SMART" id="SM01260">
    <property type="entry name" value="LANC_like"/>
    <property type="match status" value="1"/>
</dbReference>
<dbReference type="InterPro" id="IPR017146">
    <property type="entry name" value="Lanti_2_LanM"/>
</dbReference>
<dbReference type="Proteomes" id="UP000663191">
    <property type="component" value="Chromosome"/>
</dbReference>
<evidence type="ECO:0000259" key="2">
    <source>
        <dbReference type="Pfam" id="PF13575"/>
    </source>
</evidence>
<accession>A0A8A2UBP3</accession>
<dbReference type="GO" id="GO:0031179">
    <property type="term" value="P:peptide modification"/>
    <property type="evidence" value="ECO:0007669"/>
    <property type="project" value="InterPro"/>
</dbReference>
<dbReference type="SUPFAM" id="SSF158745">
    <property type="entry name" value="LanC-like"/>
    <property type="match status" value="1"/>
</dbReference>
<dbReference type="GO" id="GO:0005975">
    <property type="term" value="P:carbohydrate metabolic process"/>
    <property type="evidence" value="ECO:0007669"/>
    <property type="project" value="InterPro"/>
</dbReference>
<dbReference type="Pfam" id="PF05147">
    <property type="entry name" value="LANC_like"/>
    <property type="match status" value="1"/>
</dbReference>
<dbReference type="InterPro" id="IPR007822">
    <property type="entry name" value="LANC-like"/>
</dbReference>
<dbReference type="OrthoDB" id="271351at2157"/>
<dbReference type="InterPro" id="IPR012341">
    <property type="entry name" value="6hp_glycosidase-like_sf"/>
</dbReference>
<evidence type="ECO:0000313" key="3">
    <source>
        <dbReference type="EMBL" id="QSW85912.1"/>
    </source>
</evidence>
<gene>
    <name evidence="3" type="ORF">J0X27_03495</name>
</gene>
<proteinExistence type="predicted"/>
<evidence type="ECO:0000256" key="1">
    <source>
        <dbReference type="SAM" id="MobiDB-lite"/>
    </source>
</evidence>
<name>A0A8A2UBP3_9EURY</name>
<dbReference type="EMBL" id="CP071463">
    <property type="protein sequence ID" value="QSW85912.1"/>
    <property type="molecule type" value="Genomic_DNA"/>
</dbReference>
<organism evidence="3 4">
    <name type="scientific">Natrinema longum</name>
    <dbReference type="NCBI Taxonomy" id="370324"/>
    <lineage>
        <taxon>Archaea</taxon>
        <taxon>Methanobacteriati</taxon>
        <taxon>Methanobacteriota</taxon>
        <taxon>Stenosarchaea group</taxon>
        <taxon>Halobacteria</taxon>
        <taxon>Halobacteriales</taxon>
        <taxon>Natrialbaceae</taxon>
        <taxon>Natrinema</taxon>
    </lineage>
</organism>
<dbReference type="Pfam" id="PF13575">
    <property type="entry name" value="DUF4135"/>
    <property type="match status" value="1"/>
</dbReference>
<feature type="region of interest" description="Disordered" evidence="1">
    <location>
        <begin position="661"/>
        <end position="686"/>
    </location>
</feature>
<dbReference type="InterPro" id="IPR025410">
    <property type="entry name" value="Lant_dehyd"/>
</dbReference>
<dbReference type="Gene3D" id="1.50.10.10">
    <property type="match status" value="1"/>
</dbReference>
<keyword evidence="4" id="KW-1185">Reference proteome</keyword>
<evidence type="ECO:0000313" key="4">
    <source>
        <dbReference type="Proteomes" id="UP000663191"/>
    </source>
</evidence>
<dbReference type="PIRSF" id="PIRSF037228">
    <property type="entry name" value="Lant_mod_RumM"/>
    <property type="match status" value="1"/>
</dbReference>